<sequence>AARRRAAEAAEALPKELGGRDGPEPVRYGDWEKKGLAIDF</sequence>
<dbReference type="Pfam" id="PF07896">
    <property type="entry name" value="DUF1674"/>
    <property type="match status" value="1"/>
</dbReference>
<name>A0A8J7CXW3_9RHOB</name>
<protein>
    <submittedName>
        <fullName evidence="3">DUF1674 domain-containing protein</fullName>
    </submittedName>
</protein>
<comment type="caution">
    <text evidence="3">The sequence shown here is derived from an EMBL/GenBank/DDBJ whole genome shotgun (WGS) entry which is preliminary data.</text>
</comment>
<accession>A0A8J7CXW3</accession>
<dbReference type="InterPro" id="IPR012875">
    <property type="entry name" value="SDHF4"/>
</dbReference>
<dbReference type="EMBL" id="JACVXA010000106">
    <property type="protein sequence ID" value="MBE3640574.1"/>
    <property type="molecule type" value="Genomic_DNA"/>
</dbReference>
<organism evidence="3 4">
    <name type="scientific">Mangrovicoccus algicola</name>
    <dbReference type="NCBI Taxonomy" id="2771008"/>
    <lineage>
        <taxon>Bacteria</taxon>
        <taxon>Pseudomonadati</taxon>
        <taxon>Pseudomonadota</taxon>
        <taxon>Alphaproteobacteria</taxon>
        <taxon>Rhodobacterales</taxon>
        <taxon>Paracoccaceae</taxon>
        <taxon>Mangrovicoccus</taxon>
    </lineage>
</organism>
<comment type="similarity">
    <text evidence="1">Belongs to the SDHAF4 family.</text>
</comment>
<proteinExistence type="inferred from homology"/>
<dbReference type="RefSeq" id="WP_193186968.1">
    <property type="nucleotide sequence ID" value="NZ_JACVXA010000106.1"/>
</dbReference>
<dbReference type="Proteomes" id="UP000609121">
    <property type="component" value="Unassembled WGS sequence"/>
</dbReference>
<feature type="region of interest" description="Disordered" evidence="2">
    <location>
        <begin position="1"/>
        <end position="28"/>
    </location>
</feature>
<feature type="non-terminal residue" evidence="3">
    <location>
        <position position="1"/>
    </location>
</feature>
<keyword evidence="4" id="KW-1185">Reference proteome</keyword>
<dbReference type="AlphaFoldDB" id="A0A8J7CXW3"/>
<evidence type="ECO:0000313" key="3">
    <source>
        <dbReference type="EMBL" id="MBE3640574.1"/>
    </source>
</evidence>
<evidence type="ECO:0000256" key="2">
    <source>
        <dbReference type="SAM" id="MobiDB-lite"/>
    </source>
</evidence>
<gene>
    <name evidence="3" type="ORF">ICN82_20415</name>
</gene>
<evidence type="ECO:0000313" key="4">
    <source>
        <dbReference type="Proteomes" id="UP000609121"/>
    </source>
</evidence>
<reference evidence="3" key="1">
    <citation type="submission" date="2020-09" db="EMBL/GenBank/DDBJ databases">
        <title>A novel bacterium of genus Mangrovicoccus, isolated from South China Sea.</title>
        <authorList>
            <person name="Huang H."/>
            <person name="Mo K."/>
            <person name="Hu Y."/>
        </authorList>
    </citation>
    <scope>NUCLEOTIDE SEQUENCE</scope>
    <source>
        <strain evidence="3">HB182678</strain>
    </source>
</reference>
<evidence type="ECO:0000256" key="1">
    <source>
        <dbReference type="ARBA" id="ARBA00005701"/>
    </source>
</evidence>